<evidence type="ECO:0000256" key="2">
    <source>
        <dbReference type="ARBA" id="ARBA00010617"/>
    </source>
</evidence>
<dbReference type="AlphaFoldDB" id="A0A6A6QEN2"/>
<evidence type="ECO:0000313" key="8">
    <source>
        <dbReference type="EMBL" id="KAF2490621.1"/>
    </source>
</evidence>
<dbReference type="GO" id="GO:0005506">
    <property type="term" value="F:iron ion binding"/>
    <property type="evidence" value="ECO:0007669"/>
    <property type="project" value="InterPro"/>
</dbReference>
<dbReference type="EMBL" id="MU004197">
    <property type="protein sequence ID" value="KAF2490621.1"/>
    <property type="molecule type" value="Genomic_DNA"/>
</dbReference>
<dbReference type="Proteomes" id="UP000799750">
    <property type="component" value="Unassembled WGS sequence"/>
</dbReference>
<dbReference type="InterPro" id="IPR002403">
    <property type="entry name" value="Cyt_P450_E_grp-IV"/>
</dbReference>
<reference evidence="8" key="1">
    <citation type="journal article" date="2020" name="Stud. Mycol.">
        <title>101 Dothideomycetes genomes: a test case for predicting lifestyles and emergence of pathogens.</title>
        <authorList>
            <person name="Haridas S."/>
            <person name="Albert R."/>
            <person name="Binder M."/>
            <person name="Bloem J."/>
            <person name="Labutti K."/>
            <person name="Salamov A."/>
            <person name="Andreopoulos B."/>
            <person name="Baker S."/>
            <person name="Barry K."/>
            <person name="Bills G."/>
            <person name="Bluhm B."/>
            <person name="Cannon C."/>
            <person name="Castanera R."/>
            <person name="Culley D."/>
            <person name="Daum C."/>
            <person name="Ezra D."/>
            <person name="Gonzalez J."/>
            <person name="Henrissat B."/>
            <person name="Kuo A."/>
            <person name="Liang C."/>
            <person name="Lipzen A."/>
            <person name="Lutzoni F."/>
            <person name="Magnuson J."/>
            <person name="Mondo S."/>
            <person name="Nolan M."/>
            <person name="Ohm R."/>
            <person name="Pangilinan J."/>
            <person name="Park H.-J."/>
            <person name="Ramirez L."/>
            <person name="Alfaro M."/>
            <person name="Sun H."/>
            <person name="Tritt A."/>
            <person name="Yoshinaga Y."/>
            <person name="Zwiers L.-H."/>
            <person name="Turgeon B."/>
            <person name="Goodwin S."/>
            <person name="Spatafora J."/>
            <person name="Crous P."/>
            <person name="Grigoriev I."/>
        </authorList>
    </citation>
    <scope>NUCLEOTIDE SEQUENCE</scope>
    <source>
        <strain evidence="8">CBS 269.34</strain>
    </source>
</reference>
<keyword evidence="7" id="KW-1133">Transmembrane helix</keyword>
<evidence type="ECO:0000256" key="1">
    <source>
        <dbReference type="ARBA" id="ARBA00001971"/>
    </source>
</evidence>
<dbReference type="InterPro" id="IPR050529">
    <property type="entry name" value="CYP450_sterol_14alpha_dmase"/>
</dbReference>
<feature type="binding site" description="axial binding residue" evidence="6">
    <location>
        <position position="498"/>
    </location>
    <ligand>
        <name>heme</name>
        <dbReference type="ChEBI" id="CHEBI:30413"/>
    </ligand>
    <ligandPart>
        <name>Fe</name>
        <dbReference type="ChEBI" id="CHEBI:18248"/>
    </ligandPart>
</feature>
<evidence type="ECO:0000256" key="7">
    <source>
        <dbReference type="SAM" id="Phobius"/>
    </source>
</evidence>
<dbReference type="OrthoDB" id="1470350at2759"/>
<dbReference type="InterPro" id="IPR036396">
    <property type="entry name" value="Cyt_P450_sf"/>
</dbReference>
<dbReference type="PANTHER" id="PTHR24304">
    <property type="entry name" value="CYTOCHROME P450 FAMILY 7"/>
    <property type="match status" value="1"/>
</dbReference>
<keyword evidence="3 6" id="KW-0349">Heme</keyword>
<accession>A0A6A6QEN2</accession>
<dbReference type="GO" id="GO:0016705">
    <property type="term" value="F:oxidoreductase activity, acting on paired donors, with incorporation or reduction of molecular oxygen"/>
    <property type="evidence" value="ECO:0007669"/>
    <property type="project" value="InterPro"/>
</dbReference>
<evidence type="ECO:0000313" key="9">
    <source>
        <dbReference type="Proteomes" id="UP000799750"/>
    </source>
</evidence>
<evidence type="ECO:0000256" key="5">
    <source>
        <dbReference type="ARBA" id="ARBA00023004"/>
    </source>
</evidence>
<name>A0A6A6QEN2_9PEZI</name>
<dbReference type="PANTHER" id="PTHR24304:SF2">
    <property type="entry name" value="24-HYDROXYCHOLESTEROL 7-ALPHA-HYDROXYLASE"/>
    <property type="match status" value="1"/>
</dbReference>
<organism evidence="8 9">
    <name type="scientific">Lophium mytilinum</name>
    <dbReference type="NCBI Taxonomy" id="390894"/>
    <lineage>
        <taxon>Eukaryota</taxon>
        <taxon>Fungi</taxon>
        <taxon>Dikarya</taxon>
        <taxon>Ascomycota</taxon>
        <taxon>Pezizomycotina</taxon>
        <taxon>Dothideomycetes</taxon>
        <taxon>Pleosporomycetidae</taxon>
        <taxon>Mytilinidiales</taxon>
        <taxon>Mytilinidiaceae</taxon>
        <taxon>Lophium</taxon>
    </lineage>
</organism>
<dbReference type="GO" id="GO:0020037">
    <property type="term" value="F:heme binding"/>
    <property type="evidence" value="ECO:0007669"/>
    <property type="project" value="InterPro"/>
</dbReference>
<dbReference type="PRINTS" id="PR00465">
    <property type="entry name" value="EP450IV"/>
</dbReference>
<evidence type="ECO:0000256" key="4">
    <source>
        <dbReference type="ARBA" id="ARBA00022723"/>
    </source>
</evidence>
<keyword evidence="4 6" id="KW-0479">Metal-binding</keyword>
<dbReference type="InterPro" id="IPR001128">
    <property type="entry name" value="Cyt_P450"/>
</dbReference>
<feature type="transmembrane region" description="Helical" evidence="7">
    <location>
        <begin position="71"/>
        <end position="92"/>
    </location>
</feature>
<keyword evidence="5 6" id="KW-0408">Iron</keyword>
<dbReference type="SUPFAM" id="SSF48264">
    <property type="entry name" value="Cytochrome P450"/>
    <property type="match status" value="1"/>
</dbReference>
<dbReference type="CDD" id="cd11040">
    <property type="entry name" value="CYP7_CYP8-like"/>
    <property type="match status" value="1"/>
</dbReference>
<gene>
    <name evidence="8" type="ORF">BU16DRAFT_622198</name>
</gene>
<sequence length="566" mass="62778">MSLTSLNETEGHYQPLKRSFLSQAFGDTKSAATMNIAITLILALLVNYAIEWLKYLYQRRHVSPNQLPPTYPTFIPFLGHLLSLLIIGPSFLGRASTYAGHLTCSRLTLVVTPVYILQDPSIIRALWKSPALASPMALYVYVLDHFFGMRSAALKVYRADDSGPFRKPHSGSTVLEKDRVGYITHSVLLTGLTGVGLGPFTTRTVGGMLGRVKGLETGVVGGWVEKPDLFTLMVEVIGRSVMEALAGPAFLELNPSFVDEFWEFDKTIPWFGHGIPAFLMPRATRRRERLKAMMIKWHRYARERCEEGTEVNGDLAWGSSLMRDRQETLGIVDGLDEDAMAAVDLGLVWASVANVVPSTVMATYHLFTESGLLERIRAVLADGTCRIDGSGFDLKALVQIPLLSSIYAETLRVYTNSYFATNSPHSATPLGQWMLPKGGIAMVNSRVSHMDPGVWNKTHPSYPAQTFWPDRFLNAKGEFSLEGLDGSWLPYGGGNAICPGRFLAKNIIILGIALMADRFDLEIMNKSVDMDMGKLGLGVLRPNKTIPFRVRRRYDGERGLEKEEAH</sequence>
<protein>
    <submittedName>
        <fullName evidence="8">Cytochrome P450</fullName>
    </submittedName>
</protein>
<keyword evidence="9" id="KW-1185">Reference proteome</keyword>
<dbReference type="Gene3D" id="1.10.630.10">
    <property type="entry name" value="Cytochrome P450"/>
    <property type="match status" value="1"/>
</dbReference>
<dbReference type="Pfam" id="PF00067">
    <property type="entry name" value="p450"/>
    <property type="match status" value="1"/>
</dbReference>
<keyword evidence="7" id="KW-0472">Membrane</keyword>
<evidence type="ECO:0000256" key="3">
    <source>
        <dbReference type="ARBA" id="ARBA00022617"/>
    </source>
</evidence>
<feature type="transmembrane region" description="Helical" evidence="7">
    <location>
        <begin position="31"/>
        <end position="50"/>
    </location>
</feature>
<dbReference type="GO" id="GO:0008395">
    <property type="term" value="F:steroid hydroxylase activity"/>
    <property type="evidence" value="ECO:0007669"/>
    <property type="project" value="TreeGrafter"/>
</dbReference>
<comment type="cofactor">
    <cofactor evidence="1 6">
        <name>heme</name>
        <dbReference type="ChEBI" id="CHEBI:30413"/>
    </cofactor>
</comment>
<proteinExistence type="inferred from homology"/>
<keyword evidence="7" id="KW-0812">Transmembrane</keyword>
<comment type="similarity">
    <text evidence="2">Belongs to the cytochrome P450 family.</text>
</comment>
<evidence type="ECO:0000256" key="6">
    <source>
        <dbReference type="PIRSR" id="PIRSR602403-1"/>
    </source>
</evidence>